<sequence>MVNTQRTYDLVLLGATGFTGRLGVEYLHARYSGSPLRWLATGRDPVKLESLRSDLGLDSAQTAICNINDAAALDALVQSTSVIVNFAGTPFFDKAMPVVAACARLGTCYVDISGEVPLHRATYDAYHEQACATGALIVHQCGYDSVPSDLGAFLAARELRERFGVATQELKSFARKSKGGVSGGTIATALLMMTTSPKKVPGAAAASALGSYALEPKSDLPAATRKDTNDTGGGLIGFDKRAKTWHMPFVMASVNAPVVRKSAVLLGYGGLGARPSYAEVQAMPSRVAALGGLAGLVMLGIALVVSPIRWLLFACGALPKPGEGPSKELQDTGHFHFSTLGVGFRADGEECKVMAHVRSGDAGDPGYKATARMVVEAALCGALERSACAAGGVLTPAAAFGMTLVERLRKSGMELSTEVIE</sequence>
<keyword evidence="2" id="KW-1133">Transmembrane helix</keyword>
<evidence type="ECO:0000259" key="3">
    <source>
        <dbReference type="Pfam" id="PF03435"/>
    </source>
</evidence>
<evidence type="ECO:0000256" key="2">
    <source>
        <dbReference type="SAM" id="Phobius"/>
    </source>
</evidence>
<organism evidence="4 5">
    <name type="scientific">Chrysochromulina tobinii</name>
    <dbReference type="NCBI Taxonomy" id="1460289"/>
    <lineage>
        <taxon>Eukaryota</taxon>
        <taxon>Haptista</taxon>
        <taxon>Haptophyta</taxon>
        <taxon>Prymnesiophyceae</taxon>
        <taxon>Prymnesiales</taxon>
        <taxon>Chrysochromulinaceae</taxon>
        <taxon>Chrysochromulina</taxon>
    </lineage>
</organism>
<dbReference type="AlphaFoldDB" id="A0A0M0JM12"/>
<keyword evidence="5" id="KW-1185">Reference proteome</keyword>
<keyword evidence="2" id="KW-0812">Transmembrane</keyword>
<dbReference type="SUPFAM" id="SSF51735">
    <property type="entry name" value="NAD(P)-binding Rossmann-fold domains"/>
    <property type="match status" value="1"/>
</dbReference>
<proteinExistence type="inferred from homology"/>
<dbReference type="OrthoDB" id="10268090at2759"/>
<dbReference type="PANTHER" id="PTHR12286:SF5">
    <property type="entry name" value="SACCHAROPINE DEHYDROGENASE-LIKE OXIDOREDUCTASE"/>
    <property type="match status" value="1"/>
</dbReference>
<dbReference type="Gene3D" id="3.40.50.720">
    <property type="entry name" value="NAD(P)-binding Rossmann-like Domain"/>
    <property type="match status" value="1"/>
</dbReference>
<comment type="caution">
    <text evidence="4">The sequence shown here is derived from an EMBL/GenBank/DDBJ whole genome shotgun (WGS) entry which is preliminary data.</text>
</comment>
<evidence type="ECO:0000256" key="1">
    <source>
        <dbReference type="ARBA" id="ARBA00038048"/>
    </source>
</evidence>
<evidence type="ECO:0000313" key="4">
    <source>
        <dbReference type="EMBL" id="KOO27614.1"/>
    </source>
</evidence>
<dbReference type="InterPro" id="IPR005097">
    <property type="entry name" value="Sacchrp_dh_NADP-bd"/>
</dbReference>
<dbReference type="Pfam" id="PF03435">
    <property type="entry name" value="Sacchrp_dh_NADP"/>
    <property type="match status" value="1"/>
</dbReference>
<feature type="transmembrane region" description="Helical" evidence="2">
    <location>
        <begin position="287"/>
        <end position="312"/>
    </location>
</feature>
<dbReference type="PANTHER" id="PTHR12286">
    <property type="entry name" value="SACCHAROPINE DEHYDROGENASE-LIKE OXIDOREDUCTASE"/>
    <property type="match status" value="1"/>
</dbReference>
<reference evidence="5" key="1">
    <citation type="journal article" date="2015" name="PLoS Genet.">
        <title>Genome Sequence and Transcriptome Analyses of Chrysochromulina tobin: Metabolic Tools for Enhanced Algal Fitness in the Prominent Order Prymnesiales (Haptophyceae).</title>
        <authorList>
            <person name="Hovde B.T."/>
            <person name="Deodato C.R."/>
            <person name="Hunsperger H.M."/>
            <person name="Ryken S.A."/>
            <person name="Yost W."/>
            <person name="Jha R.K."/>
            <person name="Patterson J."/>
            <person name="Monnat R.J. Jr."/>
            <person name="Barlow S.B."/>
            <person name="Starkenburg S.R."/>
            <person name="Cattolico R.A."/>
        </authorList>
    </citation>
    <scope>NUCLEOTIDE SEQUENCE</scope>
    <source>
        <strain evidence="5">CCMP291</strain>
    </source>
</reference>
<comment type="similarity">
    <text evidence="1">Belongs to the saccharopine dehydrogenase family.</text>
</comment>
<dbReference type="Proteomes" id="UP000037460">
    <property type="component" value="Unassembled WGS sequence"/>
</dbReference>
<name>A0A0M0JM12_9EUKA</name>
<dbReference type="InterPro" id="IPR051276">
    <property type="entry name" value="Saccharopine_DH-like_oxidrdct"/>
</dbReference>
<accession>A0A0M0JM12</accession>
<gene>
    <name evidence="4" type="ORF">Ctob_006585</name>
</gene>
<keyword evidence="2" id="KW-0472">Membrane</keyword>
<dbReference type="InterPro" id="IPR036291">
    <property type="entry name" value="NAD(P)-bd_dom_sf"/>
</dbReference>
<dbReference type="GO" id="GO:0009247">
    <property type="term" value="P:glycolipid biosynthetic process"/>
    <property type="evidence" value="ECO:0007669"/>
    <property type="project" value="TreeGrafter"/>
</dbReference>
<dbReference type="EMBL" id="JWZX01002694">
    <property type="protein sequence ID" value="KOO27614.1"/>
    <property type="molecule type" value="Genomic_DNA"/>
</dbReference>
<feature type="domain" description="Saccharopine dehydrogenase NADP binding" evidence="3">
    <location>
        <begin position="11"/>
        <end position="137"/>
    </location>
</feature>
<evidence type="ECO:0000313" key="5">
    <source>
        <dbReference type="Proteomes" id="UP000037460"/>
    </source>
</evidence>
<dbReference type="GO" id="GO:0005886">
    <property type="term" value="C:plasma membrane"/>
    <property type="evidence" value="ECO:0007669"/>
    <property type="project" value="TreeGrafter"/>
</dbReference>
<protein>
    <submittedName>
        <fullName evidence="4">Saccharopine dehydrogenase</fullName>
    </submittedName>
</protein>